<evidence type="ECO:0000313" key="3">
    <source>
        <dbReference type="Proteomes" id="UP001500840"/>
    </source>
</evidence>
<gene>
    <name evidence="2" type="ORF">GCM10023156_51610</name>
</gene>
<name>A0ABP8NG76_9BACT</name>
<organism evidence="2 3">
    <name type="scientific">Novipirellula rosea</name>
    <dbReference type="NCBI Taxonomy" id="1031540"/>
    <lineage>
        <taxon>Bacteria</taxon>
        <taxon>Pseudomonadati</taxon>
        <taxon>Planctomycetota</taxon>
        <taxon>Planctomycetia</taxon>
        <taxon>Pirellulales</taxon>
        <taxon>Pirellulaceae</taxon>
        <taxon>Novipirellula</taxon>
    </lineage>
</organism>
<dbReference type="Proteomes" id="UP001500840">
    <property type="component" value="Unassembled WGS sequence"/>
</dbReference>
<sequence length="164" mass="18226">MERYSLTFGNSTGNTTGGNTTGKLGAKKKSDDRGEIKLTDKQLQIQIFSSVGIGQLKLHRSAAETSWPKTVLLLIQHKPGKPLAELEGFTLRGKSILIQGSRRTSGAMDQFILTDEGTKFQNLPSQKAKIRVSRTKDAMRVEIPGELLSAETEIEIQWIDYYRS</sequence>
<evidence type="ECO:0000313" key="2">
    <source>
        <dbReference type="EMBL" id="GAA4464782.1"/>
    </source>
</evidence>
<dbReference type="EMBL" id="BAABGA010000072">
    <property type="protein sequence ID" value="GAA4464782.1"/>
    <property type="molecule type" value="Genomic_DNA"/>
</dbReference>
<comment type="caution">
    <text evidence="2">The sequence shown here is derived from an EMBL/GenBank/DDBJ whole genome shotgun (WGS) entry which is preliminary data.</text>
</comment>
<reference evidence="3" key="1">
    <citation type="journal article" date="2019" name="Int. J. Syst. Evol. Microbiol.">
        <title>The Global Catalogue of Microorganisms (GCM) 10K type strain sequencing project: providing services to taxonomists for standard genome sequencing and annotation.</title>
        <authorList>
            <consortium name="The Broad Institute Genomics Platform"/>
            <consortium name="The Broad Institute Genome Sequencing Center for Infectious Disease"/>
            <person name="Wu L."/>
            <person name="Ma J."/>
        </authorList>
    </citation>
    <scope>NUCLEOTIDE SEQUENCE [LARGE SCALE GENOMIC DNA]</scope>
    <source>
        <strain evidence="3">JCM 17759</strain>
    </source>
</reference>
<accession>A0ABP8NG76</accession>
<feature type="region of interest" description="Disordered" evidence="1">
    <location>
        <begin position="1"/>
        <end position="32"/>
    </location>
</feature>
<keyword evidence="3" id="KW-1185">Reference proteome</keyword>
<protein>
    <submittedName>
        <fullName evidence="2">Uncharacterized protein</fullName>
    </submittedName>
</protein>
<evidence type="ECO:0000256" key="1">
    <source>
        <dbReference type="SAM" id="MobiDB-lite"/>
    </source>
</evidence>
<proteinExistence type="predicted"/>